<reference evidence="2" key="2">
    <citation type="submission" date="2020-10" db="UniProtKB">
        <authorList>
            <consortium name="WormBaseParasite"/>
        </authorList>
    </citation>
    <scope>IDENTIFICATION</scope>
</reference>
<dbReference type="WBParaSite" id="Pan_g11583.t1">
    <property type="protein sequence ID" value="Pan_g11583.t1"/>
    <property type="gene ID" value="Pan_g11583"/>
</dbReference>
<keyword evidence="1" id="KW-1185">Reference proteome</keyword>
<accession>A0A7E4UQI2</accession>
<evidence type="ECO:0000313" key="2">
    <source>
        <dbReference type="WBParaSite" id="Pan_g11583.t1"/>
    </source>
</evidence>
<dbReference type="Proteomes" id="UP000492821">
    <property type="component" value="Unassembled WGS sequence"/>
</dbReference>
<evidence type="ECO:0000313" key="1">
    <source>
        <dbReference type="Proteomes" id="UP000492821"/>
    </source>
</evidence>
<name>A0A7E4UQI2_PANRE</name>
<organism evidence="1 2">
    <name type="scientific">Panagrellus redivivus</name>
    <name type="common">Microworm</name>
    <dbReference type="NCBI Taxonomy" id="6233"/>
    <lineage>
        <taxon>Eukaryota</taxon>
        <taxon>Metazoa</taxon>
        <taxon>Ecdysozoa</taxon>
        <taxon>Nematoda</taxon>
        <taxon>Chromadorea</taxon>
        <taxon>Rhabditida</taxon>
        <taxon>Tylenchina</taxon>
        <taxon>Panagrolaimomorpha</taxon>
        <taxon>Panagrolaimoidea</taxon>
        <taxon>Panagrolaimidae</taxon>
        <taxon>Panagrellus</taxon>
    </lineage>
</organism>
<protein>
    <submittedName>
        <fullName evidence="2">F-box domain-containing protein</fullName>
    </submittedName>
</protein>
<dbReference type="AlphaFoldDB" id="A0A7E4UQI2"/>
<proteinExistence type="predicted"/>
<reference evidence="1" key="1">
    <citation type="journal article" date="2013" name="Genetics">
        <title>The draft genome and transcriptome of Panagrellus redivivus are shaped by the harsh demands of a free-living lifestyle.</title>
        <authorList>
            <person name="Srinivasan J."/>
            <person name="Dillman A.R."/>
            <person name="Macchietto M.G."/>
            <person name="Heikkinen L."/>
            <person name="Lakso M."/>
            <person name="Fracchia K.M."/>
            <person name="Antoshechkin I."/>
            <person name="Mortazavi A."/>
            <person name="Wong G."/>
            <person name="Sternberg P.W."/>
        </authorList>
    </citation>
    <scope>NUCLEOTIDE SEQUENCE [LARGE SCALE GENOMIC DNA]</scope>
    <source>
        <strain evidence="1">MT8872</strain>
    </source>
</reference>
<sequence length="330" mass="39053">MDPILQQKYIYVHYHLISLLRKWKQEEPYFNSRVTATISPALRRTIVLRLSCFLLQINNAVIRLTRVIDNVQIFLATKQRHNITVLLHQHNCGYNLKDTACTITRTKIEVLLEKFKETEPIPFEMLPYDFQNRLVALLSPSDLIRFKFAGKTALKYVHRRGMFSKCPQVIESSSHYNDVKKTGRYGPDIISKSRFLKLDTWHIIFELYLFTNTPKMFDHAVKIFSGEYFYVSLEGAFTWKHAIHLMNASKRIKYAILRNGMQIDAFDYDDFFEAVVKWLEKEHTIMLDLDWSAYHFAFPSQFMEYINSQTSFNAIINFNYISVFKHPPFD</sequence>